<evidence type="ECO:0000259" key="1">
    <source>
        <dbReference type="Pfam" id="PF13966"/>
    </source>
</evidence>
<accession>A0A5A7NX11</accession>
<sequence>HKTTDSWLWNTWLKCRHHLEKGTLQSIDDGKNTSIWSDPWLAGTTNLCPIPIFPSDRQTLKKDQLSLKGIQSDPICKVCGTAVETLEHILFSCSRAINVWKLAGIDWAGFRSPSITFKIWWTDICNMKRVKSFNDRIHYSSYILWRLWKCQNLWIFNNIWKSERDIANQAWREWMEYEDPSLNAS</sequence>
<comment type="caution">
    <text evidence="2">The sequence shown here is derived from an EMBL/GenBank/DDBJ whole genome shotgun (WGS) entry which is preliminary data.</text>
</comment>
<keyword evidence="2" id="KW-0808">Transferase</keyword>
<dbReference type="AlphaFoldDB" id="A0A5A7NX11"/>
<keyword evidence="2" id="KW-0548">Nucleotidyltransferase</keyword>
<gene>
    <name evidence="2" type="ORF">STAS_00610</name>
</gene>
<evidence type="ECO:0000313" key="3">
    <source>
        <dbReference type="Proteomes" id="UP000325081"/>
    </source>
</evidence>
<dbReference type="GO" id="GO:0003964">
    <property type="term" value="F:RNA-directed DNA polymerase activity"/>
    <property type="evidence" value="ECO:0007669"/>
    <property type="project" value="UniProtKB-KW"/>
</dbReference>
<keyword evidence="3" id="KW-1185">Reference proteome</keyword>
<feature type="domain" description="Reverse transcriptase zinc-binding" evidence="1">
    <location>
        <begin position="58"/>
        <end position="100"/>
    </location>
</feature>
<protein>
    <submittedName>
        <fullName evidence="2">RNA-directed DNA polymerase (Reversetranscriptase)-related family protein</fullName>
    </submittedName>
</protein>
<dbReference type="InterPro" id="IPR026960">
    <property type="entry name" value="RVT-Znf"/>
</dbReference>
<organism evidence="2 3">
    <name type="scientific">Striga asiatica</name>
    <name type="common">Asiatic witchweed</name>
    <name type="synonym">Buchnera asiatica</name>
    <dbReference type="NCBI Taxonomy" id="4170"/>
    <lineage>
        <taxon>Eukaryota</taxon>
        <taxon>Viridiplantae</taxon>
        <taxon>Streptophyta</taxon>
        <taxon>Embryophyta</taxon>
        <taxon>Tracheophyta</taxon>
        <taxon>Spermatophyta</taxon>
        <taxon>Magnoliopsida</taxon>
        <taxon>eudicotyledons</taxon>
        <taxon>Gunneridae</taxon>
        <taxon>Pentapetalae</taxon>
        <taxon>asterids</taxon>
        <taxon>lamiids</taxon>
        <taxon>Lamiales</taxon>
        <taxon>Orobanchaceae</taxon>
        <taxon>Buchnereae</taxon>
        <taxon>Striga</taxon>
    </lineage>
</organism>
<keyword evidence="2" id="KW-0695">RNA-directed DNA polymerase</keyword>
<proteinExistence type="predicted"/>
<dbReference type="EMBL" id="BKCP01000001">
    <property type="protein sequence ID" value="GER25059.1"/>
    <property type="molecule type" value="Genomic_DNA"/>
</dbReference>
<dbReference type="Proteomes" id="UP000325081">
    <property type="component" value="Unassembled WGS sequence"/>
</dbReference>
<dbReference type="Pfam" id="PF13966">
    <property type="entry name" value="zf-RVT"/>
    <property type="match status" value="1"/>
</dbReference>
<evidence type="ECO:0000313" key="2">
    <source>
        <dbReference type="EMBL" id="GER25059.1"/>
    </source>
</evidence>
<dbReference type="OrthoDB" id="914203at2759"/>
<feature type="non-terminal residue" evidence="2">
    <location>
        <position position="1"/>
    </location>
</feature>
<reference evidence="3" key="1">
    <citation type="journal article" date="2019" name="Curr. Biol.">
        <title>Genome Sequence of Striga asiatica Provides Insight into the Evolution of Plant Parasitism.</title>
        <authorList>
            <person name="Yoshida S."/>
            <person name="Kim S."/>
            <person name="Wafula E.K."/>
            <person name="Tanskanen J."/>
            <person name="Kim Y.M."/>
            <person name="Honaas L."/>
            <person name="Yang Z."/>
            <person name="Spallek T."/>
            <person name="Conn C.E."/>
            <person name="Ichihashi Y."/>
            <person name="Cheong K."/>
            <person name="Cui S."/>
            <person name="Der J.P."/>
            <person name="Gundlach H."/>
            <person name="Jiao Y."/>
            <person name="Hori C."/>
            <person name="Ishida J.K."/>
            <person name="Kasahara H."/>
            <person name="Kiba T."/>
            <person name="Kim M.S."/>
            <person name="Koo N."/>
            <person name="Laohavisit A."/>
            <person name="Lee Y.H."/>
            <person name="Lumba S."/>
            <person name="McCourt P."/>
            <person name="Mortimer J.C."/>
            <person name="Mutuku J.M."/>
            <person name="Nomura T."/>
            <person name="Sasaki-Sekimoto Y."/>
            <person name="Seto Y."/>
            <person name="Wang Y."/>
            <person name="Wakatake T."/>
            <person name="Sakakibara H."/>
            <person name="Demura T."/>
            <person name="Yamaguchi S."/>
            <person name="Yoneyama K."/>
            <person name="Manabe R.I."/>
            <person name="Nelson D.C."/>
            <person name="Schulman A.H."/>
            <person name="Timko M.P."/>
            <person name="dePamphilis C.W."/>
            <person name="Choi D."/>
            <person name="Shirasu K."/>
        </authorList>
    </citation>
    <scope>NUCLEOTIDE SEQUENCE [LARGE SCALE GENOMIC DNA]</scope>
    <source>
        <strain evidence="3">cv. UVA1</strain>
    </source>
</reference>
<name>A0A5A7NX11_STRAF</name>